<accession>A0A5J4R8Q1</accession>
<proteinExistence type="predicted"/>
<dbReference type="EMBL" id="SNRY01001711">
    <property type="protein sequence ID" value="KAA6329053.1"/>
    <property type="molecule type" value="Genomic_DNA"/>
</dbReference>
<gene>
    <name evidence="1" type="ORF">EZS27_022106</name>
</gene>
<protein>
    <submittedName>
        <fullName evidence="1">Uncharacterized protein</fullName>
    </submittedName>
</protein>
<reference evidence="1" key="1">
    <citation type="submission" date="2019-03" db="EMBL/GenBank/DDBJ databases">
        <title>Single cell metagenomics reveals metabolic interactions within the superorganism composed of flagellate Streblomastix strix and complex community of Bacteroidetes bacteria on its surface.</title>
        <authorList>
            <person name="Treitli S.C."/>
            <person name="Kolisko M."/>
            <person name="Husnik F."/>
            <person name="Keeling P."/>
            <person name="Hampl V."/>
        </authorList>
    </citation>
    <scope>NUCLEOTIDE SEQUENCE</scope>
    <source>
        <strain evidence="1">STM</strain>
    </source>
</reference>
<evidence type="ECO:0000313" key="1">
    <source>
        <dbReference type="EMBL" id="KAA6329053.1"/>
    </source>
</evidence>
<name>A0A5J4R8Q1_9ZZZZ</name>
<organism evidence="1">
    <name type="scientific">termite gut metagenome</name>
    <dbReference type="NCBI Taxonomy" id="433724"/>
    <lineage>
        <taxon>unclassified sequences</taxon>
        <taxon>metagenomes</taxon>
        <taxon>organismal metagenomes</taxon>
    </lineage>
</organism>
<comment type="caution">
    <text evidence="1">The sequence shown here is derived from an EMBL/GenBank/DDBJ whole genome shotgun (WGS) entry which is preliminary data.</text>
</comment>
<sequence length="55" mass="6393">MRFKLYCCRSINRISCQTKYNNGVHVNHWCEYHTLIIAISAEQFASTESAILKTV</sequence>
<dbReference type="AlphaFoldDB" id="A0A5J4R8Q1"/>